<sequence>IEGGGRDVPDEGWHAVFKGEQVVGLGATALKAGGWLGPRDSRTEWLAFGSVSLPVGARFRFEPTYFHSRDGQPGHREDRFLAAAEYAGRRVRMFGGLARGRGQRKHDTFDIWDGYVGASLAVGSGNRLQFLFRRESTDDSGTLTTVALGWSFEVMR</sequence>
<proteinExistence type="predicted"/>
<dbReference type="AlphaFoldDB" id="X0YX09"/>
<comment type="caution">
    <text evidence="1">The sequence shown here is derived from an EMBL/GenBank/DDBJ whole genome shotgun (WGS) entry which is preliminary data.</text>
</comment>
<gene>
    <name evidence="1" type="ORF">S01H1_76043</name>
</gene>
<name>X0YX09_9ZZZZ</name>
<feature type="non-terminal residue" evidence="1">
    <location>
        <position position="1"/>
    </location>
</feature>
<dbReference type="EMBL" id="BARS01051006">
    <property type="protein sequence ID" value="GAG52828.1"/>
    <property type="molecule type" value="Genomic_DNA"/>
</dbReference>
<accession>X0YX09</accession>
<organism evidence="1">
    <name type="scientific">marine sediment metagenome</name>
    <dbReference type="NCBI Taxonomy" id="412755"/>
    <lineage>
        <taxon>unclassified sequences</taxon>
        <taxon>metagenomes</taxon>
        <taxon>ecological metagenomes</taxon>
    </lineage>
</organism>
<evidence type="ECO:0000313" key="1">
    <source>
        <dbReference type="EMBL" id="GAG52828.1"/>
    </source>
</evidence>
<reference evidence="1" key="1">
    <citation type="journal article" date="2014" name="Front. Microbiol.">
        <title>High frequency of phylogenetically diverse reductive dehalogenase-homologous genes in deep subseafloor sedimentary metagenomes.</title>
        <authorList>
            <person name="Kawai M."/>
            <person name="Futagami T."/>
            <person name="Toyoda A."/>
            <person name="Takaki Y."/>
            <person name="Nishi S."/>
            <person name="Hori S."/>
            <person name="Arai W."/>
            <person name="Tsubouchi T."/>
            <person name="Morono Y."/>
            <person name="Uchiyama I."/>
            <person name="Ito T."/>
            <person name="Fujiyama A."/>
            <person name="Inagaki F."/>
            <person name="Takami H."/>
        </authorList>
    </citation>
    <scope>NUCLEOTIDE SEQUENCE</scope>
    <source>
        <strain evidence="1">Expedition CK06-06</strain>
    </source>
</reference>
<protein>
    <submittedName>
        <fullName evidence="1">Uncharacterized protein</fullName>
    </submittedName>
</protein>